<feature type="transmembrane region" description="Helical" evidence="1">
    <location>
        <begin position="514"/>
        <end position="531"/>
    </location>
</feature>
<keyword evidence="1" id="KW-0812">Transmembrane</keyword>
<feature type="transmembrane region" description="Helical" evidence="1">
    <location>
        <begin position="578"/>
        <end position="596"/>
    </location>
</feature>
<feature type="signal peptide" evidence="2">
    <location>
        <begin position="1"/>
        <end position="16"/>
    </location>
</feature>
<keyword evidence="1" id="KW-1133">Transmembrane helix</keyword>
<accession>A0A4S2LCQ3</accession>
<evidence type="ECO:0000256" key="1">
    <source>
        <dbReference type="SAM" id="Phobius"/>
    </source>
</evidence>
<evidence type="ECO:0000313" key="3">
    <source>
        <dbReference type="EMBL" id="TGZ58319.1"/>
    </source>
</evidence>
<evidence type="ECO:0008006" key="5">
    <source>
        <dbReference type="Google" id="ProtNLM"/>
    </source>
</evidence>
<dbReference type="EMBL" id="SJOL01009318">
    <property type="protein sequence ID" value="TGZ58320.1"/>
    <property type="molecule type" value="Genomic_DNA"/>
</dbReference>
<dbReference type="OrthoDB" id="6241472at2759"/>
<feature type="transmembrane region" description="Helical" evidence="1">
    <location>
        <begin position="643"/>
        <end position="666"/>
    </location>
</feature>
<reference evidence="3 4" key="1">
    <citation type="journal article" date="2019" name="BMC Genomics">
        <title>New insights from Opisthorchis felineus genome: update on genomics of the epidemiologically important liver flukes.</title>
        <authorList>
            <person name="Ershov N.I."/>
            <person name="Mordvinov V.A."/>
            <person name="Prokhortchouk E.B."/>
            <person name="Pakharukova M.Y."/>
            <person name="Gunbin K.V."/>
            <person name="Ustyantsev K."/>
            <person name="Genaev M.A."/>
            <person name="Blinov A.G."/>
            <person name="Mazur A."/>
            <person name="Boulygina E."/>
            <person name="Tsygankova S."/>
            <person name="Khrameeva E."/>
            <person name="Chekanov N."/>
            <person name="Fan G."/>
            <person name="Xiao A."/>
            <person name="Zhang H."/>
            <person name="Xu X."/>
            <person name="Yang H."/>
            <person name="Solovyev V."/>
            <person name="Lee S.M."/>
            <person name="Liu X."/>
            <person name="Afonnikov D.A."/>
            <person name="Skryabin K.G."/>
        </authorList>
    </citation>
    <scope>NUCLEOTIDE SEQUENCE [LARGE SCALE GENOMIC DNA]</scope>
    <source>
        <strain evidence="3">AK-0245</strain>
        <tissue evidence="3">Whole organism</tissue>
    </source>
</reference>
<feature type="transmembrane region" description="Helical" evidence="1">
    <location>
        <begin position="616"/>
        <end position="636"/>
    </location>
</feature>
<gene>
    <name evidence="3" type="ORF">CRM22_009689</name>
</gene>
<comment type="caution">
    <text evidence="3">The sequence shown here is derived from an EMBL/GenBank/DDBJ whole genome shotgun (WGS) entry which is preliminary data.</text>
</comment>
<feature type="transmembrane region" description="Helical" evidence="1">
    <location>
        <begin position="678"/>
        <end position="697"/>
    </location>
</feature>
<feature type="transmembrane region" description="Helical" evidence="1">
    <location>
        <begin position="543"/>
        <end position="566"/>
    </location>
</feature>
<keyword evidence="4" id="KW-1185">Reference proteome</keyword>
<evidence type="ECO:0000313" key="4">
    <source>
        <dbReference type="Proteomes" id="UP000308267"/>
    </source>
</evidence>
<keyword evidence="2" id="KW-0732">Signal</keyword>
<feature type="chain" id="PRO_5036358407" description="Intimal thickness related receptor IRP domain-containing protein" evidence="2">
    <location>
        <begin position="17"/>
        <end position="790"/>
    </location>
</feature>
<dbReference type="EMBL" id="SJOL01009318">
    <property type="protein sequence ID" value="TGZ58319.1"/>
    <property type="molecule type" value="Genomic_DNA"/>
</dbReference>
<name>A0A4S2LCQ3_OPIFE</name>
<keyword evidence="1" id="KW-0472">Membrane</keyword>
<organism evidence="3 4">
    <name type="scientific">Opisthorchis felineus</name>
    <dbReference type="NCBI Taxonomy" id="147828"/>
    <lineage>
        <taxon>Eukaryota</taxon>
        <taxon>Metazoa</taxon>
        <taxon>Spiralia</taxon>
        <taxon>Lophotrochozoa</taxon>
        <taxon>Platyhelminthes</taxon>
        <taxon>Trematoda</taxon>
        <taxon>Digenea</taxon>
        <taxon>Opisthorchiida</taxon>
        <taxon>Opisthorchiata</taxon>
        <taxon>Opisthorchiidae</taxon>
        <taxon>Opisthorchis</taxon>
    </lineage>
</organism>
<feature type="transmembrane region" description="Helical" evidence="1">
    <location>
        <begin position="464"/>
        <end position="494"/>
    </location>
</feature>
<dbReference type="AlphaFoldDB" id="A0A4S2LCQ3"/>
<dbReference type="Proteomes" id="UP000308267">
    <property type="component" value="Unassembled WGS sequence"/>
</dbReference>
<protein>
    <recommendedName>
        <fullName evidence="5">Intimal thickness related receptor IRP domain-containing protein</fullName>
    </recommendedName>
</protein>
<evidence type="ECO:0000256" key="2">
    <source>
        <dbReference type="SAM" id="SignalP"/>
    </source>
</evidence>
<sequence>MILLELLLMIAPASFADNNQMTEFGDTINLFFDCSSYMRFVKVDDHLQNTINKVVTNECGEDFRITILDLNFVGTSCDITYKFEPEKLMFLSKCAAVVREVLEDGTFLAWGEQWGCRSIPLEIAVTPYYPIYVPTTTMRNMGVEKLYTTQCHLPILQIDRQVDVACSMTQYGGYRWVVKDKSRCVEPTLRNITSETIDVLIRSPIKCQLLIFAMFGILYENVPTVLGGKKPVDYVLDTLTEHCLKLSREEFEAAFSEVTDLSDYLLELTTTDYLQFKDAKLYLKQVTRILQLYTNYLVNYHGHLAKFSMLESNFFVLQIPRDNRPHKSSIFPDFRIELEKDHATTLVACTRVFRYVDLVYGGNRLIHGLCLVNIRSTMKDRYRIRFINAQQTQIEHHWCMWTAEIDQASKRLSEPEHCVLESHAMGDLVCACEGEGILSLVRRGTGEDDMRHVVFNPLGEDLPFILYLIAAGLVLIGTFFLSVLQSWPTALRYVLGAKKKLRHARSNINCGRQMLLLSGIKIFLLALTARYDDDGSCRYLGYVQITAFFNFELMNVGQAVAMFLLLRTHQPVRLLGQIEVIIYLCGVSIGVIWQALSPYETLNIQCLPQDMLKFMTIPFTTLSAVAISTIAIYVYCFKLNQCLEVFGIVITSGFGLAQWSLLIPLVEPSKRLEPSIEHMSFLHVAQGLVLLTYHCFVKIQVHNIMEKLNKAALNSVRWMRQKPSRRNCLTLSEAPAKFETDTRPQGFIYGFARRKTTTTDSLTSLEFDKPTAVARTDPSKKENYTIPNSA</sequence>
<proteinExistence type="predicted"/>